<evidence type="ECO:0000313" key="5">
    <source>
        <dbReference type="EMBL" id="TLS51336.1"/>
    </source>
</evidence>
<dbReference type="Pfam" id="PF09992">
    <property type="entry name" value="NAGPA"/>
    <property type="match status" value="1"/>
</dbReference>
<feature type="domain" description="SLH" evidence="4">
    <location>
        <begin position="2033"/>
        <end position="2090"/>
    </location>
</feature>
<dbReference type="PANTHER" id="PTHR45867:SF3">
    <property type="entry name" value="ACID PHOSPHATASE TYPE 7"/>
    <property type="match status" value="1"/>
</dbReference>
<protein>
    <submittedName>
        <fullName evidence="5">Metallophosphoesterase</fullName>
    </submittedName>
</protein>
<dbReference type="Gene3D" id="2.60.40.10">
    <property type="entry name" value="Immunoglobulins"/>
    <property type="match status" value="1"/>
</dbReference>
<feature type="region of interest" description="Disordered" evidence="2">
    <location>
        <begin position="1700"/>
        <end position="1723"/>
    </location>
</feature>
<dbReference type="Gene3D" id="2.60.40.680">
    <property type="match status" value="1"/>
</dbReference>
<proteinExistence type="predicted"/>
<evidence type="ECO:0000256" key="2">
    <source>
        <dbReference type="SAM" id="MobiDB-lite"/>
    </source>
</evidence>
<dbReference type="PANTHER" id="PTHR45867">
    <property type="entry name" value="PURPLE ACID PHOSPHATASE"/>
    <property type="match status" value="1"/>
</dbReference>
<dbReference type="InterPro" id="IPR013783">
    <property type="entry name" value="Ig-like_fold"/>
</dbReference>
<organism evidence="5 6">
    <name type="scientific">Paenibacillus antri</name>
    <dbReference type="NCBI Taxonomy" id="2582848"/>
    <lineage>
        <taxon>Bacteria</taxon>
        <taxon>Bacillati</taxon>
        <taxon>Bacillota</taxon>
        <taxon>Bacilli</taxon>
        <taxon>Bacillales</taxon>
        <taxon>Paenibacillaceae</taxon>
        <taxon>Paenibacillus</taxon>
    </lineage>
</organism>
<feature type="domain" description="SLH" evidence="4">
    <location>
        <begin position="1908"/>
        <end position="1966"/>
    </location>
</feature>
<dbReference type="InterPro" id="IPR015914">
    <property type="entry name" value="PAPs_N"/>
</dbReference>
<dbReference type="InterPro" id="IPR029052">
    <property type="entry name" value="Metallo-depent_PP-like"/>
</dbReference>
<dbReference type="SUPFAM" id="SSF56300">
    <property type="entry name" value="Metallo-dependent phosphatases"/>
    <property type="match status" value="1"/>
</dbReference>
<dbReference type="InterPro" id="IPR018711">
    <property type="entry name" value="NAGPA"/>
</dbReference>
<feature type="compositionally biased region" description="Low complexity" evidence="2">
    <location>
        <begin position="1714"/>
        <end position="1723"/>
    </location>
</feature>
<dbReference type="GO" id="GO:0003993">
    <property type="term" value="F:acid phosphatase activity"/>
    <property type="evidence" value="ECO:0007669"/>
    <property type="project" value="InterPro"/>
</dbReference>
<keyword evidence="1 3" id="KW-0732">Signal</keyword>
<feature type="chain" id="PRO_5024303027" evidence="3">
    <location>
        <begin position="24"/>
        <end position="2090"/>
    </location>
</feature>
<dbReference type="PROSITE" id="PS51272">
    <property type="entry name" value="SLH"/>
    <property type="match status" value="3"/>
</dbReference>
<keyword evidence="6" id="KW-1185">Reference proteome</keyword>
<dbReference type="InterPro" id="IPR003343">
    <property type="entry name" value="Big_2"/>
</dbReference>
<evidence type="ECO:0000256" key="3">
    <source>
        <dbReference type="SAM" id="SignalP"/>
    </source>
</evidence>
<dbReference type="EMBL" id="VCIW01000010">
    <property type="protein sequence ID" value="TLS51336.1"/>
    <property type="molecule type" value="Genomic_DNA"/>
</dbReference>
<dbReference type="Pfam" id="PF16656">
    <property type="entry name" value="Pur_ac_phosph_N"/>
    <property type="match status" value="1"/>
</dbReference>
<dbReference type="OrthoDB" id="9809781at2"/>
<feature type="domain" description="SLH" evidence="4">
    <location>
        <begin position="1967"/>
        <end position="2030"/>
    </location>
</feature>
<reference evidence="5 6" key="1">
    <citation type="submission" date="2019-05" db="EMBL/GenBank/DDBJ databases">
        <authorList>
            <person name="Narsing Rao M.P."/>
            <person name="Li W.J."/>
        </authorList>
    </citation>
    <scope>NUCLEOTIDE SEQUENCE [LARGE SCALE GENOMIC DNA]</scope>
    <source>
        <strain evidence="5 6">SYSU_K30003</strain>
    </source>
</reference>
<dbReference type="Proteomes" id="UP000309676">
    <property type="component" value="Unassembled WGS sequence"/>
</dbReference>
<dbReference type="GO" id="GO:0046872">
    <property type="term" value="F:metal ion binding"/>
    <property type="evidence" value="ECO:0007669"/>
    <property type="project" value="InterPro"/>
</dbReference>
<dbReference type="InterPro" id="IPR008964">
    <property type="entry name" value="Invasin/intimin_cell_adhesion"/>
</dbReference>
<dbReference type="InterPro" id="IPR008963">
    <property type="entry name" value="Purple_acid_Pase-like_N"/>
</dbReference>
<dbReference type="Gene3D" id="2.60.120.430">
    <property type="entry name" value="Galactose-binding lectin"/>
    <property type="match status" value="1"/>
</dbReference>
<dbReference type="Pfam" id="PF02368">
    <property type="entry name" value="Big_2"/>
    <property type="match status" value="1"/>
</dbReference>
<evidence type="ECO:0000256" key="1">
    <source>
        <dbReference type="ARBA" id="ARBA00022729"/>
    </source>
</evidence>
<dbReference type="Pfam" id="PF00149">
    <property type="entry name" value="Metallophos"/>
    <property type="match status" value="1"/>
</dbReference>
<dbReference type="InterPro" id="IPR004843">
    <property type="entry name" value="Calcineurin-like_PHP"/>
</dbReference>
<dbReference type="SMART" id="SM00635">
    <property type="entry name" value="BID_2"/>
    <property type="match status" value="4"/>
</dbReference>
<feature type="signal peptide" evidence="3">
    <location>
        <begin position="1"/>
        <end position="23"/>
    </location>
</feature>
<dbReference type="SUPFAM" id="SSF49373">
    <property type="entry name" value="Invasin/intimin cell-adhesion fragments"/>
    <property type="match status" value="3"/>
</dbReference>
<dbReference type="SUPFAM" id="SSF49363">
    <property type="entry name" value="Purple acid phosphatase, N-terminal domain"/>
    <property type="match status" value="1"/>
</dbReference>
<comment type="caution">
    <text evidence="5">The sequence shown here is derived from an EMBL/GenBank/DDBJ whole genome shotgun (WGS) entry which is preliminary data.</text>
</comment>
<dbReference type="Gene3D" id="2.60.40.1080">
    <property type="match status" value="3"/>
</dbReference>
<dbReference type="InterPro" id="IPR001119">
    <property type="entry name" value="SLH_dom"/>
</dbReference>
<evidence type="ECO:0000313" key="6">
    <source>
        <dbReference type="Proteomes" id="UP000309676"/>
    </source>
</evidence>
<dbReference type="Gene3D" id="3.60.21.10">
    <property type="match status" value="1"/>
</dbReference>
<accession>A0A5R9GAI7</accession>
<gene>
    <name evidence="5" type="ORF">FE782_16015</name>
</gene>
<sequence>MALAAAMLASSLLPIAPATPVAAMDMPRTEFGQIVDMRRTELAPGAAYTWYDMSIPRGSEKMHFVEFDPTAPHLELQAGTKSGKVYGFQRLTEMADAADAPGNRVIAGINADFFDISGHATGVPNGIFIGDGTILNSASASYAFGLKADGTAVYGSPTLTKTVTIDGATTTLTHINRYRDANQLVLYTDDYYTSTKTNATGDEVRLEILEGAVKSGRTMRLRVVEVRSNAGDTPLAPGFVVLSASGTQRAALAGLEAGDEITASFALSGEWDDVTVAVGGQGPLIKDGVVQTNVGPEGVHPRTAIGTKADGTVVMFEIDGRAPGFSEGVETVELANIMRDIGVVNAVNLDGGGSSTFIARLPGESTRKMLNRGSDGGERSTGNGLLLVNTAPEEAAAKLVVRPNYERVLAGSRLAWSAAGVDAAGHPAEATEPVVWTVDPRLGTIDAAGVFAAGSDAGEGEIFAQAGSLSGAGTVEVVETLTALKFPDAMKAFNVGESSTLSAAALRDGQVVQADNRLFEWRVEGPIGTIDENGVFQATTENSKTGKIFVKHGNVETSMDVEVGTPPVVLEDFENGIGNYNATGANFNTVRIFEETGEDFVRFGSKALRMEYDFVGKTGTSGIYLAAKSTAQRIQVPGYPEKISMWVYGDGKKHWMRGQMRDGNNSAFPIDFTTETGGVDWVGWKYVEASVPPGKKLPLTMDWPVRYMETKNNNKTNGVIYIDQIRAVYGPLTEDRTPPIVKNVAPADQSTVKTATPTIRAVAEDAGYDPDASPGTTLIDPESIRLYVDGQPVAHGLYPPKGEISYVPNEPLEEGPHTVKLSVRDLAGNQTIKEWKFSVDLGSPKFKYETPTTVYAGNTATLDIRGEKASRLKSGYLEFAFDPAKTDSYEVVPGPKLTDANVIGSVYGEGVVRVQFNELQSAALTDADVLAQMKYKVKREAAGENAIALRSGEVSFEGRATPMNFFAWPVASDIRTQLGLTWDYEGIAEGYETTLTVTDAEGNPVEGATILADGTAVPGVTNAAGRLTAADLTAAVKTVKLQASHGERHSPVIDFKVSKLTGSPTPYNISVAMSEEPTTSRRLSWNSHPHTTGTVVQVAKASEFTDFAAADVRRFDGSSGIYHTNNDGTIRVHKAVADGLEPDTEYVYRVGDGGANVSALGKFRTAPASGDRTKFLFFGDSQAGDKAGFDLWGHTLDKGVADAADAEFIVHAGDIVDLGHEEEQWNLWFAAAQEELMSTTLVAVVGNHEVTGENPEVVGDEGKDFKSHFNFPDNGIDALKGSNYSFDYKNIHFAVLNSEYYYEEQRDWLREDLANTEKTWKIVIFHRGPYGSYYSTEAVKRHWTPVFDEFGVDLVLNGHDHIYLKTHPMKNGVPVEPGEGTVYVVGGSSGPKFYDLVEQPWQEKVYDRNIQMYSTVEVVGDTLTFVAKAVDTGEEIDRFTLTNEFERIELTGAPMLTAGDTSPTVVEAVYGSGRRVPLLSGIAYGSSDPSVATVDASGVVRALAEGTAVISAAYGKWSDAYPLQVSAVPPAMTGISVEGPTALTVGDEGVTVTKATYDNGVYVSLTEGVFYGSSDPSVATIDAAGRIRAMAAGTTVISATYGEWSDAYTLLVSAVPPAIAAVTIEGPTALAVGDEGVAVAKAAYTDGVEAPLTAGVVYGSNNSNVATIDAAGKIRALAAGTAVISAVYGEWDDDYVLQVKPRDDDNPPPPSAPSTPSAPAESAVEGRIEIDAGALTSGRPYEANGKLEELAIPGDAAQVMTGEAFTVEAENLTIAIPKDVLRALSELLPAEARADSRIVLRAEPVGTEETERLLSSADRPAGATFRSASELYSFELSIVAKDGRSLKLTSFEKPITISIPLRPDTDRTIVGMYYMADDRTVEYVGGTVVDGMLTADLEHFSTYAALEYEVRYGDVPADHWAAGVIRAMSAKHLAEGVGGALFAPERAVTRAEFAALLVRALGLKGEASIAFADVASNRWYADEVGLAAEAGIAGGAGDGTFRPEANVTRQEMAAMLVRAFAYAGGRGESTPAVAGFEDTAEAPAWAQAAIREAFAAGLVQGRANGRFQPEGTLTRAESVQALANLLAALQ</sequence>
<dbReference type="Pfam" id="PF00395">
    <property type="entry name" value="SLH"/>
    <property type="match status" value="3"/>
</dbReference>
<dbReference type="Gene3D" id="2.60.40.380">
    <property type="entry name" value="Purple acid phosphatase-like, N-terminal"/>
    <property type="match status" value="1"/>
</dbReference>
<evidence type="ECO:0000259" key="4">
    <source>
        <dbReference type="PROSITE" id="PS51272"/>
    </source>
</evidence>
<name>A0A5R9GAI7_9BACL</name>